<evidence type="ECO:0000313" key="10">
    <source>
        <dbReference type="Proteomes" id="UP001324427"/>
    </source>
</evidence>
<dbReference type="InterPro" id="IPR037396">
    <property type="entry name" value="FMN_HAD"/>
</dbReference>
<dbReference type="PANTHER" id="PTHR10578">
    <property type="entry name" value="S -2-HYDROXY-ACID OXIDASE-RELATED"/>
    <property type="match status" value="1"/>
</dbReference>
<evidence type="ECO:0000256" key="7">
    <source>
        <dbReference type="PIRSR" id="PIRSR000138-2"/>
    </source>
</evidence>
<dbReference type="PANTHER" id="PTHR10578:SF86">
    <property type="entry name" value="DEPENDENT DEHYDROGENASE, PUTATIVE (AFU_ORTHOLOGUE AFUA_6G02720)-RELATED"/>
    <property type="match status" value="1"/>
</dbReference>
<evidence type="ECO:0000313" key="9">
    <source>
        <dbReference type="EMBL" id="KAK4547058.1"/>
    </source>
</evidence>
<dbReference type="AlphaFoldDB" id="A0AAV9JNU6"/>
<dbReference type="PIRSF" id="PIRSF000138">
    <property type="entry name" value="Al-hdrx_acd_dh"/>
    <property type="match status" value="1"/>
</dbReference>
<feature type="binding site" evidence="7">
    <location>
        <position position="107"/>
    </location>
    <ligand>
        <name>FMN</name>
        <dbReference type="ChEBI" id="CHEBI:58210"/>
    </ligand>
</feature>
<comment type="similarity">
    <text evidence="5">Belongs to the FMN-dependent alpha-hydroxy acid dehydrogenase family.</text>
</comment>
<feature type="binding site" evidence="7">
    <location>
        <position position="269"/>
    </location>
    <ligand>
        <name>glyoxylate</name>
        <dbReference type="ChEBI" id="CHEBI:36655"/>
    </ligand>
</feature>
<feature type="binding site" evidence="7">
    <location>
        <position position="245"/>
    </location>
    <ligand>
        <name>FMN</name>
        <dbReference type="ChEBI" id="CHEBI:58210"/>
    </ligand>
</feature>
<keyword evidence="4" id="KW-0560">Oxidoreductase</keyword>
<evidence type="ECO:0000256" key="3">
    <source>
        <dbReference type="ARBA" id="ARBA00022643"/>
    </source>
</evidence>
<proteinExistence type="inferred from homology"/>
<dbReference type="Pfam" id="PF01070">
    <property type="entry name" value="FMN_dh"/>
    <property type="match status" value="1"/>
</dbReference>
<comment type="cofactor">
    <cofactor evidence="1">
        <name>FMN</name>
        <dbReference type="ChEBI" id="CHEBI:58210"/>
    </cofactor>
</comment>
<feature type="binding site" evidence="7">
    <location>
        <begin position="323"/>
        <end position="324"/>
    </location>
    <ligand>
        <name>FMN</name>
        <dbReference type="ChEBI" id="CHEBI:58210"/>
    </ligand>
</feature>
<dbReference type="GO" id="GO:0010181">
    <property type="term" value="F:FMN binding"/>
    <property type="evidence" value="ECO:0007669"/>
    <property type="project" value="InterPro"/>
</dbReference>
<feature type="binding site" evidence="7">
    <location>
        <position position="32"/>
    </location>
    <ligand>
        <name>glyoxylate</name>
        <dbReference type="ChEBI" id="CHEBI:36655"/>
    </ligand>
</feature>
<sequence>MGLQGIRPSVSTDPRNWEAEAKKALSANAFGYVAGGAGERATMDSNRAAFRKWSILPRMLQGNTHRDLSVELFGRKYPNPLLMAPVGVNKIFHNDGEQECSVPYIMSTAASASIEEMAAASDGHKWFQLYWPMRKDDDITISMLQRAQKAGVEVLVVTLDLWALSWRPADLDNAYVPFFLGIGDQIGFSDPVFQKKYQQQSGKSIEDDVRAAAMNWEGVVFSGEAHKWEDLELLKANWKGPIVLKGIQTVEDANLAVQHGMDGIIVDNHGGRQYDGAVGSLDMLPEIVDAVGDKLTVLFGSGIRTGADVMKAIALGAKACLVGRPIIYGLAADGEAGATHVLKCMLADLDMNLGLVGLTSCRDLKRNILRRNEGFLPHAATSN</sequence>
<feature type="binding site" evidence="7">
    <location>
        <position position="130"/>
    </location>
    <ligand>
        <name>FMN</name>
        <dbReference type="ChEBI" id="CHEBI:58210"/>
    </ligand>
</feature>
<dbReference type="GO" id="GO:0016491">
    <property type="term" value="F:oxidoreductase activity"/>
    <property type="evidence" value="ECO:0007669"/>
    <property type="project" value="UniProtKB-KW"/>
</dbReference>
<feature type="domain" description="FMN hydroxy acid dehydrogenase" evidence="8">
    <location>
        <begin position="6"/>
        <end position="374"/>
    </location>
</feature>
<feature type="binding site" evidence="7">
    <location>
        <position position="158"/>
    </location>
    <ligand>
        <name>FMN</name>
        <dbReference type="ChEBI" id="CHEBI:58210"/>
    </ligand>
</feature>
<protein>
    <recommendedName>
        <fullName evidence="8">FMN hydroxy acid dehydrogenase domain-containing protein</fullName>
    </recommendedName>
</protein>
<feature type="active site" description="Proton acceptor" evidence="6">
    <location>
        <position position="269"/>
    </location>
</feature>
<feature type="binding site" evidence="7">
    <location>
        <position position="128"/>
    </location>
    <ligand>
        <name>FMN</name>
        <dbReference type="ChEBI" id="CHEBI:58210"/>
    </ligand>
</feature>
<evidence type="ECO:0000256" key="6">
    <source>
        <dbReference type="PIRSR" id="PIRSR000138-1"/>
    </source>
</evidence>
<dbReference type="FunFam" id="3.20.20.70:FF:000132">
    <property type="entry name" value="FMN dependent dehydrogenase"/>
    <property type="match status" value="1"/>
</dbReference>
<organism evidence="9 10">
    <name type="scientific">Oleoguttula mirabilis</name>
    <dbReference type="NCBI Taxonomy" id="1507867"/>
    <lineage>
        <taxon>Eukaryota</taxon>
        <taxon>Fungi</taxon>
        <taxon>Dikarya</taxon>
        <taxon>Ascomycota</taxon>
        <taxon>Pezizomycotina</taxon>
        <taxon>Dothideomycetes</taxon>
        <taxon>Dothideomycetidae</taxon>
        <taxon>Mycosphaerellales</taxon>
        <taxon>Teratosphaeriaceae</taxon>
        <taxon>Oleoguttula</taxon>
    </lineage>
</organism>
<comment type="caution">
    <text evidence="9">The sequence shown here is derived from an EMBL/GenBank/DDBJ whole genome shotgun (WGS) entry which is preliminary data.</text>
</comment>
<evidence type="ECO:0000256" key="4">
    <source>
        <dbReference type="ARBA" id="ARBA00023002"/>
    </source>
</evidence>
<dbReference type="Proteomes" id="UP001324427">
    <property type="component" value="Unassembled WGS sequence"/>
</dbReference>
<dbReference type="PROSITE" id="PS51349">
    <property type="entry name" value="FMN_HYDROXY_ACID_DH_2"/>
    <property type="match status" value="1"/>
</dbReference>
<dbReference type="EMBL" id="JAVFHQ010000012">
    <property type="protein sequence ID" value="KAK4547058.1"/>
    <property type="molecule type" value="Genomic_DNA"/>
</dbReference>
<feature type="binding site" evidence="7">
    <location>
        <position position="167"/>
    </location>
    <ligand>
        <name>glyoxylate</name>
        <dbReference type="ChEBI" id="CHEBI:36655"/>
    </ligand>
</feature>
<accession>A0AAV9JNU6</accession>
<keyword evidence="2 7" id="KW-0285">Flavoprotein</keyword>
<feature type="binding site" evidence="7">
    <location>
        <position position="272"/>
    </location>
    <ligand>
        <name>glyoxylate</name>
        <dbReference type="ChEBI" id="CHEBI:36655"/>
    </ligand>
</feature>
<dbReference type="InterPro" id="IPR000262">
    <property type="entry name" value="FMN-dep_DH"/>
</dbReference>
<evidence type="ECO:0000256" key="5">
    <source>
        <dbReference type="ARBA" id="ARBA00024042"/>
    </source>
</evidence>
<feature type="binding site" evidence="7">
    <location>
        <begin position="85"/>
        <end position="87"/>
    </location>
    <ligand>
        <name>FMN</name>
        <dbReference type="ChEBI" id="CHEBI:58210"/>
    </ligand>
</feature>
<dbReference type="InterPro" id="IPR012133">
    <property type="entry name" value="Alpha-hydoxy_acid_DH_FMN"/>
</dbReference>
<keyword evidence="10" id="KW-1185">Reference proteome</keyword>
<gene>
    <name evidence="9" type="ORF">LTR36_001279</name>
</gene>
<dbReference type="SUPFAM" id="SSF51395">
    <property type="entry name" value="FMN-linked oxidoreductases"/>
    <property type="match status" value="1"/>
</dbReference>
<keyword evidence="3 7" id="KW-0288">FMN</keyword>
<reference evidence="9 10" key="1">
    <citation type="submission" date="2021-11" db="EMBL/GenBank/DDBJ databases">
        <title>Black yeast isolated from Biological Soil Crust.</title>
        <authorList>
            <person name="Kurbessoian T."/>
        </authorList>
    </citation>
    <scope>NUCLEOTIDE SEQUENCE [LARGE SCALE GENOMIC DNA]</scope>
    <source>
        <strain evidence="9 10">CCFEE 5522</strain>
    </source>
</reference>
<name>A0AAV9JNU6_9PEZI</name>
<evidence type="ECO:0000256" key="1">
    <source>
        <dbReference type="ARBA" id="ARBA00001917"/>
    </source>
</evidence>
<dbReference type="InterPro" id="IPR013785">
    <property type="entry name" value="Aldolase_TIM"/>
</dbReference>
<dbReference type="Gene3D" id="3.20.20.70">
    <property type="entry name" value="Aldolase class I"/>
    <property type="match status" value="1"/>
</dbReference>
<evidence type="ECO:0000256" key="2">
    <source>
        <dbReference type="ARBA" id="ARBA00022630"/>
    </source>
</evidence>
<evidence type="ECO:0000259" key="8">
    <source>
        <dbReference type="PROSITE" id="PS51349"/>
    </source>
</evidence>